<evidence type="ECO:0000259" key="8">
    <source>
        <dbReference type="Pfam" id="PF00590"/>
    </source>
</evidence>
<dbReference type="RefSeq" id="WP_035119439.1">
    <property type="nucleotide sequence ID" value="NZ_JRNE01000002.1"/>
</dbReference>
<evidence type="ECO:0000313" key="10">
    <source>
        <dbReference type="Proteomes" id="UP000029548"/>
    </source>
</evidence>
<dbReference type="PANTHER" id="PTHR45790:SF4">
    <property type="entry name" value="COBALT-PRECORRIN-4 C(11)-METHYLTRANSFERASE"/>
    <property type="match status" value="1"/>
</dbReference>
<dbReference type="UniPathway" id="UPA00148"/>
<dbReference type="CDD" id="cd11641">
    <property type="entry name" value="Precorrin-4_C11-MT"/>
    <property type="match status" value="1"/>
</dbReference>
<evidence type="ECO:0000256" key="4">
    <source>
        <dbReference type="ARBA" id="ARBA00022603"/>
    </source>
</evidence>
<dbReference type="InterPro" id="IPR014776">
    <property type="entry name" value="4pyrrole_Mease_sub2"/>
</dbReference>
<comment type="similarity">
    <text evidence="2 7">Belongs to the precorrin methyltransferase family.</text>
</comment>
<dbReference type="PROSITE" id="PS00840">
    <property type="entry name" value="SUMT_2"/>
    <property type="match status" value="1"/>
</dbReference>
<evidence type="ECO:0000256" key="5">
    <source>
        <dbReference type="ARBA" id="ARBA00022679"/>
    </source>
</evidence>
<dbReference type="Pfam" id="PF00590">
    <property type="entry name" value="TP_methylase"/>
    <property type="match status" value="1"/>
</dbReference>
<dbReference type="EMBL" id="JRNE01000002">
    <property type="protein sequence ID" value="KGF19327.1"/>
    <property type="molecule type" value="Genomic_DNA"/>
</dbReference>
<gene>
    <name evidence="9" type="ORF">HMPREF1650_00100</name>
</gene>
<dbReference type="NCBIfam" id="TIGR01465">
    <property type="entry name" value="cobM_cbiF"/>
    <property type="match status" value="1"/>
</dbReference>
<evidence type="ECO:0000313" key="9">
    <source>
        <dbReference type="EMBL" id="KGF19327.1"/>
    </source>
</evidence>
<dbReference type="InterPro" id="IPR050161">
    <property type="entry name" value="Siro_Cobalamin_biosynth"/>
</dbReference>
<evidence type="ECO:0000256" key="6">
    <source>
        <dbReference type="ARBA" id="ARBA00022691"/>
    </source>
</evidence>
<dbReference type="InterPro" id="IPR003043">
    <property type="entry name" value="Uropor_MeTrfase_CS"/>
</dbReference>
<dbReference type="Gene3D" id="3.40.1010.10">
    <property type="entry name" value="Cobalt-precorrin-4 Transmethylase, Domain 1"/>
    <property type="match status" value="1"/>
</dbReference>
<feature type="domain" description="Tetrapyrrole methylase" evidence="8">
    <location>
        <begin position="2"/>
        <end position="208"/>
    </location>
</feature>
<dbReference type="Gene3D" id="3.30.950.10">
    <property type="entry name" value="Methyltransferase, Cobalt-precorrin-4 Transmethylase, Domain 2"/>
    <property type="match status" value="1"/>
</dbReference>
<dbReference type="GO" id="GO:0046026">
    <property type="term" value="F:precorrin-4 C11-methyltransferase activity"/>
    <property type="evidence" value="ECO:0007669"/>
    <property type="project" value="InterPro"/>
</dbReference>
<comment type="pathway">
    <text evidence="1">Cofactor biosynthesis; adenosylcobalamin biosynthesis.</text>
</comment>
<dbReference type="PANTHER" id="PTHR45790">
    <property type="entry name" value="SIROHEME SYNTHASE-RELATED"/>
    <property type="match status" value="1"/>
</dbReference>
<evidence type="ECO:0000256" key="2">
    <source>
        <dbReference type="ARBA" id="ARBA00005879"/>
    </source>
</evidence>
<name>A0A095ZL66_9CORY</name>
<keyword evidence="5 7" id="KW-0808">Transferase</keyword>
<proteinExistence type="inferred from homology"/>
<accession>A0A095ZL66</accession>
<dbReference type="eggNOG" id="COG2875">
    <property type="taxonomic scope" value="Bacteria"/>
</dbReference>
<dbReference type="GO" id="GO:0009236">
    <property type="term" value="P:cobalamin biosynthetic process"/>
    <property type="evidence" value="ECO:0007669"/>
    <property type="project" value="UniProtKB-UniPathway"/>
</dbReference>
<organism evidence="9 10">
    <name type="scientific">Corynebacterium freneyi DNF00450</name>
    <dbReference type="NCBI Taxonomy" id="1287475"/>
    <lineage>
        <taxon>Bacteria</taxon>
        <taxon>Bacillati</taxon>
        <taxon>Actinomycetota</taxon>
        <taxon>Actinomycetes</taxon>
        <taxon>Mycobacteriales</taxon>
        <taxon>Corynebacteriaceae</taxon>
        <taxon>Corynebacterium</taxon>
    </lineage>
</organism>
<keyword evidence="4 7" id="KW-0489">Methyltransferase</keyword>
<comment type="caution">
    <text evidence="9">The sequence shown here is derived from an EMBL/GenBank/DDBJ whole genome shotgun (WGS) entry which is preliminary data.</text>
</comment>
<keyword evidence="6" id="KW-0949">S-adenosyl-L-methionine</keyword>
<dbReference type="Proteomes" id="UP000029548">
    <property type="component" value="Unassembled WGS sequence"/>
</dbReference>
<dbReference type="AlphaFoldDB" id="A0A095ZL66"/>
<dbReference type="PROSITE" id="PS00839">
    <property type="entry name" value="SUMT_1"/>
    <property type="match status" value="1"/>
</dbReference>
<dbReference type="GO" id="GO:0032259">
    <property type="term" value="P:methylation"/>
    <property type="evidence" value="ECO:0007669"/>
    <property type="project" value="UniProtKB-KW"/>
</dbReference>
<sequence>MTVYFIGAGPGAPDLLTLRADRLIRSCPVCLYAGSIVPPEVLANCPDDADVINTARMPLEDIIDVIAKADAEGKDVARLQSGDPSVWSALAEQARRLTAAGIDYEIVPGVASFSAAAAALGHELTVPTVGQSVVLTRISGRASAMPDGETLDNFGRTGATLCIHLAAHDIDRVVAELEPNYGADCPAAVVAFASRPEEVILRGTLGDIAAQVKEAGVTRTAVIIVGRVLGAEGFPDSYLYSDGRPRDAEGRTLTCGH</sequence>
<dbReference type="InterPro" id="IPR035996">
    <property type="entry name" value="4pyrrol_Methylase_sf"/>
</dbReference>
<evidence type="ECO:0000256" key="3">
    <source>
        <dbReference type="ARBA" id="ARBA00022573"/>
    </source>
</evidence>
<keyword evidence="3" id="KW-0169">Cobalamin biosynthesis</keyword>
<evidence type="ECO:0000256" key="7">
    <source>
        <dbReference type="RuleBase" id="RU003960"/>
    </source>
</evidence>
<evidence type="ECO:0000256" key="1">
    <source>
        <dbReference type="ARBA" id="ARBA00004953"/>
    </source>
</evidence>
<dbReference type="SUPFAM" id="SSF53790">
    <property type="entry name" value="Tetrapyrrole methylase"/>
    <property type="match status" value="1"/>
</dbReference>
<protein>
    <submittedName>
        <fullName evidence="9">Precorrin-4 C11-methyltransferase</fullName>
    </submittedName>
</protein>
<dbReference type="InterPro" id="IPR000878">
    <property type="entry name" value="4pyrrol_Mease"/>
</dbReference>
<dbReference type="InterPro" id="IPR014777">
    <property type="entry name" value="4pyrrole_Mease_sub1"/>
</dbReference>
<dbReference type="InterPro" id="IPR006362">
    <property type="entry name" value="Cbl_synth_CobM/CibF"/>
</dbReference>
<reference evidence="9 10" key="1">
    <citation type="submission" date="2014-07" db="EMBL/GenBank/DDBJ databases">
        <authorList>
            <person name="McCorrison J."/>
            <person name="Sanka R."/>
            <person name="Torralba M."/>
            <person name="Gillis M."/>
            <person name="Haft D.H."/>
            <person name="Methe B."/>
            <person name="Sutton G."/>
            <person name="Nelson K.E."/>
        </authorList>
    </citation>
    <scope>NUCLEOTIDE SEQUENCE [LARGE SCALE GENOMIC DNA]</scope>
    <source>
        <strain evidence="9 10">DNF00450</strain>
    </source>
</reference>